<evidence type="ECO:0000313" key="4">
    <source>
        <dbReference type="EMBL" id="PWB86574.1"/>
    </source>
</evidence>
<feature type="region of interest" description="Disordered" evidence="2">
    <location>
        <begin position="44"/>
        <end position="71"/>
    </location>
</feature>
<evidence type="ECO:0000256" key="2">
    <source>
        <dbReference type="SAM" id="MobiDB-lite"/>
    </source>
</evidence>
<evidence type="ECO:0000313" key="5">
    <source>
        <dbReference type="Proteomes" id="UP000245577"/>
    </source>
</evidence>
<dbReference type="EMBL" id="MZGU01000003">
    <property type="protein sequence ID" value="PWB86574.1"/>
    <property type="molecule type" value="Genomic_DNA"/>
</dbReference>
<dbReference type="SUPFAM" id="SSF47413">
    <property type="entry name" value="lambda repressor-like DNA-binding domains"/>
    <property type="match status" value="1"/>
</dbReference>
<proteinExistence type="predicted"/>
<dbReference type="PANTHER" id="PTHR10245:SF15">
    <property type="entry name" value="ENDOTHELIAL DIFFERENTIATION-RELATED FACTOR 1"/>
    <property type="match status" value="1"/>
</dbReference>
<dbReference type="CDD" id="cd00093">
    <property type="entry name" value="HTH_XRE"/>
    <property type="match status" value="1"/>
</dbReference>
<keyword evidence="5" id="KW-1185">Reference proteome</keyword>
<dbReference type="InterPro" id="IPR010982">
    <property type="entry name" value="Lambda_DNA-bd_dom_sf"/>
</dbReference>
<dbReference type="PANTHER" id="PTHR10245">
    <property type="entry name" value="ENDOTHELIAL DIFFERENTIATION-RELATED FACTOR 1 MULTIPROTEIN BRIDGING FACTOR 1"/>
    <property type="match status" value="1"/>
</dbReference>
<protein>
    <submittedName>
        <fullName evidence="4">Transcription factor</fullName>
    </submittedName>
</protein>
<dbReference type="PROSITE" id="PS50943">
    <property type="entry name" value="HTH_CROC1"/>
    <property type="match status" value="1"/>
</dbReference>
<dbReference type="InterPro" id="IPR001387">
    <property type="entry name" value="Cro/C1-type_HTH"/>
</dbReference>
<feature type="compositionally biased region" description="Basic residues" evidence="2">
    <location>
        <begin position="47"/>
        <end position="65"/>
    </location>
</feature>
<reference evidence="4 5" key="1">
    <citation type="submission" date="2017-03" db="EMBL/GenBank/DDBJ databases">
        <title>Genome sequence of Methanobrevibacter wosei.</title>
        <authorList>
            <person name="Poehlein A."/>
            <person name="Seedorf H."/>
            <person name="Daniel R."/>
        </authorList>
    </citation>
    <scope>NUCLEOTIDE SEQUENCE [LARGE SCALE GENOMIC DNA]</scope>
    <source>
        <strain evidence="4 5">DSM 11979</strain>
    </source>
</reference>
<dbReference type="Pfam" id="PF01381">
    <property type="entry name" value="HTH_3"/>
    <property type="match status" value="1"/>
</dbReference>
<keyword evidence="1" id="KW-0238">DNA-binding</keyword>
<evidence type="ECO:0000259" key="3">
    <source>
        <dbReference type="PROSITE" id="PS50943"/>
    </source>
</evidence>
<gene>
    <name evidence="4" type="ORF">MBBWO_02850</name>
</gene>
<dbReference type="Gene3D" id="1.10.260.40">
    <property type="entry name" value="lambda repressor-like DNA-binding domains"/>
    <property type="match status" value="1"/>
</dbReference>
<evidence type="ECO:0000256" key="1">
    <source>
        <dbReference type="ARBA" id="ARBA00023125"/>
    </source>
</evidence>
<accession>A0A2U1S8M0</accession>
<dbReference type="InterPro" id="IPR004451">
    <property type="entry name" value="MJ0586"/>
</dbReference>
<dbReference type="GO" id="GO:0003677">
    <property type="term" value="F:DNA binding"/>
    <property type="evidence" value="ECO:0007669"/>
    <property type="project" value="UniProtKB-KW"/>
</dbReference>
<organism evidence="4 5">
    <name type="scientific">Methanobrevibacter woesei</name>
    <dbReference type="NCBI Taxonomy" id="190976"/>
    <lineage>
        <taxon>Archaea</taxon>
        <taxon>Methanobacteriati</taxon>
        <taxon>Methanobacteriota</taxon>
        <taxon>Methanomada group</taxon>
        <taxon>Methanobacteria</taxon>
        <taxon>Methanobacteriales</taxon>
        <taxon>Methanobacteriaceae</taxon>
        <taxon>Methanobrevibacter</taxon>
    </lineage>
</organism>
<dbReference type="SMART" id="SM00530">
    <property type="entry name" value="HTH_XRE"/>
    <property type="match status" value="1"/>
</dbReference>
<sequence>MIHMECEICGKPVSDNPKRTKIDGSVMIVCNECAKFGRIQKAPPKSKFIKTNKKGKKQQNTKKRNTREEPTEELIENYNTTIRNKRESKNWSREQLGQAINEKVSVITRIESGKMIPDIKLTKKLEKALDLTLLEKTGEIDLTQFQGSDSGKLTLGSIVKIKKK</sequence>
<comment type="caution">
    <text evidence="4">The sequence shown here is derived from an EMBL/GenBank/DDBJ whole genome shotgun (WGS) entry which is preliminary data.</text>
</comment>
<dbReference type="AlphaFoldDB" id="A0A2U1S8M0"/>
<dbReference type="Proteomes" id="UP000245577">
    <property type="component" value="Unassembled WGS sequence"/>
</dbReference>
<name>A0A2U1S8M0_9EURY</name>
<feature type="domain" description="HTH cro/C1-type" evidence="3">
    <location>
        <begin position="82"/>
        <end position="136"/>
    </location>
</feature>
<dbReference type="NCBIfam" id="TIGR00270">
    <property type="entry name" value="multiprotein bridging factor aMBF1"/>
    <property type="match status" value="1"/>
</dbReference>